<dbReference type="PANTHER" id="PTHR11439">
    <property type="entry name" value="GAG-POL-RELATED RETROTRANSPOSON"/>
    <property type="match status" value="1"/>
</dbReference>
<name>A0AAV0GXX1_9ROSI</name>
<gene>
    <name evidence="2" type="ORF">LITE_LOCUS1657</name>
</gene>
<reference evidence="2" key="1">
    <citation type="submission" date="2022-08" db="EMBL/GenBank/DDBJ databases">
        <authorList>
            <person name="Gutierrez-Valencia J."/>
        </authorList>
    </citation>
    <scope>NUCLEOTIDE SEQUENCE</scope>
</reference>
<sequence>MFVRWIQGRVVVVLVYVDDILIAGSYLGDIEQLKLFLSKEFKVKDLGQMSYFLGLEVLRDHKGISLSQKKYCLELVTDTGYLEAKGCLSPVDCNVKLSTTQGEPLPDATVYRRLIGRLHYLTITRPDITYAVQQLAQFQENPCVEHLQAAHRVIRYLKQTPGQGLLFRADSKLELQGFCDADWASCPDSRRSLTGYCTFLCTSLITWKTKKQTTVSRSSSEAEYRALAQVVCEVQWLRNLLLEMGVQVPLSINLFCDNKSALHIAENPVFHERTKHIEIDCHVIRERLKSGLAKLSHIRTDDQVADIFTKGVTRYRLKFLLDKLGVFNAYSPACGGVSDLEAED</sequence>
<evidence type="ECO:0000259" key="1">
    <source>
        <dbReference type="Pfam" id="PF07727"/>
    </source>
</evidence>
<dbReference type="CDD" id="cd09272">
    <property type="entry name" value="RNase_HI_RT_Ty1"/>
    <property type="match status" value="1"/>
</dbReference>
<evidence type="ECO:0000313" key="2">
    <source>
        <dbReference type="EMBL" id="CAI0377901.1"/>
    </source>
</evidence>
<protein>
    <recommendedName>
        <fullName evidence="1">Reverse transcriptase Ty1/copia-type domain-containing protein</fullName>
    </recommendedName>
</protein>
<organism evidence="2 3">
    <name type="scientific">Linum tenue</name>
    <dbReference type="NCBI Taxonomy" id="586396"/>
    <lineage>
        <taxon>Eukaryota</taxon>
        <taxon>Viridiplantae</taxon>
        <taxon>Streptophyta</taxon>
        <taxon>Embryophyta</taxon>
        <taxon>Tracheophyta</taxon>
        <taxon>Spermatophyta</taxon>
        <taxon>Magnoliopsida</taxon>
        <taxon>eudicotyledons</taxon>
        <taxon>Gunneridae</taxon>
        <taxon>Pentapetalae</taxon>
        <taxon>rosids</taxon>
        <taxon>fabids</taxon>
        <taxon>Malpighiales</taxon>
        <taxon>Linaceae</taxon>
        <taxon>Linum</taxon>
    </lineage>
</organism>
<dbReference type="AlphaFoldDB" id="A0AAV0GXX1"/>
<dbReference type="SUPFAM" id="SSF56672">
    <property type="entry name" value="DNA/RNA polymerases"/>
    <property type="match status" value="1"/>
</dbReference>
<proteinExistence type="predicted"/>
<keyword evidence="3" id="KW-1185">Reference proteome</keyword>
<dbReference type="EMBL" id="CAMGYJ010000002">
    <property type="protein sequence ID" value="CAI0377901.1"/>
    <property type="molecule type" value="Genomic_DNA"/>
</dbReference>
<dbReference type="InterPro" id="IPR013103">
    <property type="entry name" value="RVT_2"/>
</dbReference>
<dbReference type="InterPro" id="IPR043502">
    <property type="entry name" value="DNA/RNA_pol_sf"/>
</dbReference>
<dbReference type="Pfam" id="PF07727">
    <property type="entry name" value="RVT_2"/>
    <property type="match status" value="1"/>
</dbReference>
<comment type="caution">
    <text evidence="2">The sequence shown here is derived from an EMBL/GenBank/DDBJ whole genome shotgun (WGS) entry which is preliminary data.</text>
</comment>
<accession>A0AAV0GXX1</accession>
<evidence type="ECO:0000313" key="3">
    <source>
        <dbReference type="Proteomes" id="UP001154282"/>
    </source>
</evidence>
<dbReference type="Proteomes" id="UP001154282">
    <property type="component" value="Unassembled WGS sequence"/>
</dbReference>
<dbReference type="PANTHER" id="PTHR11439:SF470">
    <property type="entry name" value="CYSTEINE-RICH RLK (RECEPTOR-LIKE PROTEIN KINASE) 8"/>
    <property type="match status" value="1"/>
</dbReference>
<feature type="domain" description="Reverse transcriptase Ty1/copia-type" evidence="1">
    <location>
        <begin position="1"/>
        <end position="91"/>
    </location>
</feature>